<reference evidence="14 15" key="1">
    <citation type="journal article" date="2017" name="Antonie Van Leeuwenhoek">
        <title>Rhizobium rhizosphaerae sp. nov., a novel species isolated from rice rhizosphere.</title>
        <authorList>
            <person name="Zhao J.J."/>
            <person name="Zhang J."/>
            <person name="Zhang R.J."/>
            <person name="Zhang C.W."/>
            <person name="Yin H.Q."/>
            <person name="Zhang X.X."/>
        </authorList>
    </citation>
    <scope>NUCLEOTIDE SEQUENCE [LARGE SCALE GENOMIC DNA]</scope>
    <source>
        <strain evidence="14 15">BSs20135</strain>
    </source>
</reference>
<dbReference type="GO" id="GO:0006813">
    <property type="term" value="P:potassium ion transport"/>
    <property type="evidence" value="ECO:0007669"/>
    <property type="project" value="UniProtKB-KW"/>
</dbReference>
<evidence type="ECO:0000256" key="10">
    <source>
        <dbReference type="ARBA" id="ARBA00023065"/>
    </source>
</evidence>
<dbReference type="STRING" id="493475.GARC_1529"/>
<keyword evidence="4" id="KW-1003">Cell membrane</keyword>
<dbReference type="Gene3D" id="1.20.1530.20">
    <property type="match status" value="1"/>
</dbReference>
<evidence type="ECO:0000313" key="14">
    <source>
        <dbReference type="EMBL" id="GAC18502.1"/>
    </source>
</evidence>
<dbReference type="AlphaFoldDB" id="K6YJY9"/>
<keyword evidence="6" id="KW-0633">Potassium transport</keyword>
<keyword evidence="15" id="KW-1185">Reference proteome</keyword>
<evidence type="ECO:0000256" key="8">
    <source>
        <dbReference type="ARBA" id="ARBA00022958"/>
    </source>
</evidence>
<evidence type="ECO:0000313" key="15">
    <source>
        <dbReference type="Proteomes" id="UP000006327"/>
    </source>
</evidence>
<dbReference type="GO" id="GO:0015297">
    <property type="term" value="F:antiporter activity"/>
    <property type="evidence" value="ECO:0007669"/>
    <property type="project" value="UniProtKB-KW"/>
</dbReference>
<dbReference type="PANTHER" id="PTHR32507">
    <property type="entry name" value="NA(+)/H(+) ANTIPORTER 1"/>
    <property type="match status" value="1"/>
</dbReference>
<evidence type="ECO:0000256" key="11">
    <source>
        <dbReference type="ARBA" id="ARBA00023136"/>
    </source>
</evidence>
<feature type="domain" description="RCK C-terminal" evidence="13">
    <location>
        <begin position="404"/>
        <end position="486"/>
    </location>
</feature>
<feature type="transmembrane region" description="Helical" evidence="12">
    <location>
        <begin position="6"/>
        <end position="23"/>
    </location>
</feature>
<keyword evidence="9 12" id="KW-1133">Transmembrane helix</keyword>
<proteinExistence type="predicted"/>
<feature type="transmembrane region" description="Helical" evidence="12">
    <location>
        <begin position="275"/>
        <end position="294"/>
    </location>
</feature>
<dbReference type="PANTHER" id="PTHR32507:SF7">
    <property type="entry name" value="K(+)_H(+) ANTIPORTER NHAP2"/>
    <property type="match status" value="1"/>
</dbReference>
<evidence type="ECO:0000259" key="13">
    <source>
        <dbReference type="PROSITE" id="PS51202"/>
    </source>
</evidence>
<organism evidence="14 15">
    <name type="scientific">Paraglaciecola arctica BSs20135</name>
    <dbReference type="NCBI Taxonomy" id="493475"/>
    <lineage>
        <taxon>Bacteria</taxon>
        <taxon>Pseudomonadati</taxon>
        <taxon>Pseudomonadota</taxon>
        <taxon>Gammaproteobacteria</taxon>
        <taxon>Alteromonadales</taxon>
        <taxon>Alteromonadaceae</taxon>
        <taxon>Paraglaciecola</taxon>
    </lineage>
</organism>
<feature type="transmembrane region" description="Helical" evidence="12">
    <location>
        <begin position="186"/>
        <end position="211"/>
    </location>
</feature>
<feature type="transmembrane region" description="Helical" evidence="12">
    <location>
        <begin position="336"/>
        <end position="357"/>
    </location>
</feature>
<dbReference type="GO" id="GO:0050660">
    <property type="term" value="F:flavin adenine dinucleotide binding"/>
    <property type="evidence" value="ECO:0007669"/>
    <property type="project" value="InterPro"/>
</dbReference>
<keyword evidence="8" id="KW-0630">Potassium</keyword>
<evidence type="ECO:0000256" key="5">
    <source>
        <dbReference type="ARBA" id="ARBA00022519"/>
    </source>
</evidence>
<keyword evidence="7 12" id="KW-0812">Transmembrane</keyword>
<dbReference type="PROSITE" id="PS51202">
    <property type="entry name" value="RCK_C"/>
    <property type="match status" value="1"/>
</dbReference>
<protein>
    <submittedName>
        <fullName evidence="14">Cell volume regulation protein A homolog</fullName>
    </submittedName>
</protein>
<name>K6YJY9_9ALTE</name>
<dbReference type="GO" id="GO:1902600">
    <property type="term" value="P:proton transmembrane transport"/>
    <property type="evidence" value="ECO:0007669"/>
    <property type="project" value="InterPro"/>
</dbReference>
<keyword evidence="5" id="KW-0997">Cell inner membrane</keyword>
<keyword evidence="11 12" id="KW-0472">Membrane</keyword>
<feature type="transmembrane region" description="Helical" evidence="12">
    <location>
        <begin position="58"/>
        <end position="80"/>
    </location>
</feature>
<keyword evidence="10" id="KW-0406">Ion transport</keyword>
<sequence>MAIDLTSQFIFAGSVLALLCIFASILSRRFGAPLLLVFLILGMLAGEDGPGGLIFNDFSLAFLLGNLALAIIIFDGGLGTRKSTFRVSLKPALSLATVGVFVTATITGVFAHWLLDLSWQEGLLIGAIVGSTDAAAVFGLLRTAGLNLKERAGATLEIESGSNDPMAIFLTIAMVHLLVQDSSNPGWSFLAEFVQQIGLGSIIGLAGGYLLTQLLKRLNLPSALYPLLALAGGLSVFGLANLLGGSGFLAIYLVGVWVGNAPLPYGNDIHRFHDGIAWLSQIGMFLMLGLLITPSHLPPIILPAFAIAAVLIFVARPVAVLLSLLPFRFPWREQVFVGWCGLRGAVPIILALFPSLAGMEHTAIYFELVFFVVLVSLLLQGWTIAPMARWLGIDLPPIPHDPTHLSLTVSTEQQKELLIYEMAENTPVLGMNQQQLPTMQGAQVVGIIRQGVLVEETSEQILRLNDQLLILALSDTTTSLNNSYASPRTATNQEMQSYLGTFVINPDTRLQDLSWAYGFEVREDLLDTTIADYIENKFYGKPVVGDRVQFGAVKFVVRELVKGKITVVGLKLSS</sequence>
<dbReference type="OrthoDB" id="9810759at2"/>
<evidence type="ECO:0000256" key="7">
    <source>
        <dbReference type="ARBA" id="ARBA00022692"/>
    </source>
</evidence>
<feature type="transmembrane region" description="Helical" evidence="12">
    <location>
        <begin position="121"/>
        <end position="141"/>
    </location>
</feature>
<keyword evidence="3" id="KW-0050">Antiport</keyword>
<dbReference type="Pfam" id="PF03471">
    <property type="entry name" value="CorC_HlyC"/>
    <property type="match status" value="1"/>
</dbReference>
<dbReference type="EMBL" id="BAEO01000018">
    <property type="protein sequence ID" value="GAC18502.1"/>
    <property type="molecule type" value="Genomic_DNA"/>
</dbReference>
<dbReference type="InterPro" id="IPR006153">
    <property type="entry name" value="Cation/H_exchanger_TM"/>
</dbReference>
<dbReference type="GO" id="GO:0005886">
    <property type="term" value="C:plasma membrane"/>
    <property type="evidence" value="ECO:0007669"/>
    <property type="project" value="UniProtKB-SubCell"/>
</dbReference>
<dbReference type="RefSeq" id="WP_007618407.1">
    <property type="nucleotide sequence ID" value="NZ_BAEO01000018.1"/>
</dbReference>
<feature type="transmembrane region" description="Helical" evidence="12">
    <location>
        <begin position="30"/>
        <end position="46"/>
    </location>
</feature>
<dbReference type="InterPro" id="IPR005170">
    <property type="entry name" value="Transptr-assoc_dom"/>
</dbReference>
<dbReference type="InterPro" id="IPR038770">
    <property type="entry name" value="Na+/solute_symporter_sf"/>
</dbReference>
<feature type="transmembrane region" description="Helical" evidence="12">
    <location>
        <begin position="162"/>
        <end position="180"/>
    </location>
</feature>
<dbReference type="InterPro" id="IPR036318">
    <property type="entry name" value="FAD-bd_PCMH-like_sf"/>
</dbReference>
<dbReference type="Pfam" id="PF00999">
    <property type="entry name" value="Na_H_Exchanger"/>
    <property type="match status" value="1"/>
</dbReference>
<evidence type="ECO:0000256" key="12">
    <source>
        <dbReference type="SAM" id="Phobius"/>
    </source>
</evidence>
<comment type="subcellular location">
    <subcellularLocation>
        <location evidence="1">Cell membrane</location>
        <topology evidence="1">Multi-pass membrane protein</topology>
    </subcellularLocation>
</comment>
<evidence type="ECO:0000256" key="2">
    <source>
        <dbReference type="ARBA" id="ARBA00022448"/>
    </source>
</evidence>
<dbReference type="NCBIfam" id="NF003715">
    <property type="entry name" value="PRK05326.1-2"/>
    <property type="match status" value="1"/>
</dbReference>
<evidence type="ECO:0000256" key="4">
    <source>
        <dbReference type="ARBA" id="ARBA00022475"/>
    </source>
</evidence>
<dbReference type="GO" id="GO:0008324">
    <property type="term" value="F:monoatomic cation transmembrane transporter activity"/>
    <property type="evidence" value="ECO:0007669"/>
    <property type="project" value="InterPro"/>
</dbReference>
<evidence type="ECO:0000256" key="6">
    <source>
        <dbReference type="ARBA" id="ARBA00022538"/>
    </source>
</evidence>
<feature type="transmembrane region" description="Helical" evidence="12">
    <location>
        <begin position="300"/>
        <end position="324"/>
    </location>
</feature>
<evidence type="ECO:0000256" key="3">
    <source>
        <dbReference type="ARBA" id="ARBA00022449"/>
    </source>
</evidence>
<evidence type="ECO:0000256" key="9">
    <source>
        <dbReference type="ARBA" id="ARBA00022989"/>
    </source>
</evidence>
<dbReference type="SMART" id="SM01091">
    <property type="entry name" value="CorC_HlyC"/>
    <property type="match status" value="1"/>
</dbReference>
<dbReference type="NCBIfam" id="NF003716">
    <property type="entry name" value="PRK05326.1-3"/>
    <property type="match status" value="1"/>
</dbReference>
<dbReference type="Proteomes" id="UP000006327">
    <property type="component" value="Unassembled WGS sequence"/>
</dbReference>
<comment type="caution">
    <text evidence="14">The sequence shown here is derived from an EMBL/GenBank/DDBJ whole genome shotgun (WGS) entry which is preliminary data.</text>
</comment>
<dbReference type="eggNOG" id="COG3263">
    <property type="taxonomic scope" value="Bacteria"/>
</dbReference>
<gene>
    <name evidence="14" type="primary">cvrA</name>
    <name evidence="14" type="ORF">GARC_1529</name>
</gene>
<feature type="transmembrane region" description="Helical" evidence="12">
    <location>
        <begin position="92"/>
        <end position="115"/>
    </location>
</feature>
<dbReference type="SUPFAM" id="SSF56176">
    <property type="entry name" value="FAD-binding/transporter-associated domain-like"/>
    <property type="match status" value="1"/>
</dbReference>
<evidence type="ECO:0000256" key="1">
    <source>
        <dbReference type="ARBA" id="ARBA00004651"/>
    </source>
</evidence>
<feature type="transmembrane region" description="Helical" evidence="12">
    <location>
        <begin position="363"/>
        <end position="385"/>
    </location>
</feature>
<feature type="transmembrane region" description="Helical" evidence="12">
    <location>
        <begin position="223"/>
        <end position="240"/>
    </location>
</feature>
<dbReference type="InterPro" id="IPR006037">
    <property type="entry name" value="RCK_C"/>
</dbReference>
<keyword evidence="2" id="KW-0813">Transport</keyword>
<dbReference type="NCBIfam" id="NF003714">
    <property type="entry name" value="PRK05326.1-1"/>
    <property type="match status" value="1"/>
</dbReference>
<accession>K6YJY9</accession>